<dbReference type="AlphaFoldDB" id="A0A1E3WIS1"/>
<gene>
    <name evidence="1" type="ORF">VSF3289_03307</name>
</gene>
<evidence type="ECO:0000313" key="2">
    <source>
        <dbReference type="Proteomes" id="UP000095131"/>
    </source>
</evidence>
<organism evidence="1 2">
    <name type="scientific">Vibrio scophthalmi</name>
    <dbReference type="NCBI Taxonomy" id="45658"/>
    <lineage>
        <taxon>Bacteria</taxon>
        <taxon>Pseudomonadati</taxon>
        <taxon>Pseudomonadota</taxon>
        <taxon>Gammaproteobacteria</taxon>
        <taxon>Vibrionales</taxon>
        <taxon>Vibrionaceae</taxon>
        <taxon>Vibrio</taxon>
    </lineage>
</organism>
<dbReference type="Proteomes" id="UP000095131">
    <property type="component" value="Unassembled WGS sequence"/>
</dbReference>
<protein>
    <submittedName>
        <fullName evidence="1">Uncharacterized protein</fullName>
    </submittedName>
</protein>
<accession>A0A1E3WIS1</accession>
<dbReference type="RefSeq" id="WP_139127304.1">
    <property type="nucleotide sequence ID" value="NZ_MDCJ01000006.1"/>
</dbReference>
<dbReference type="EMBL" id="MDCJ01000006">
    <property type="protein sequence ID" value="ODS09643.1"/>
    <property type="molecule type" value="Genomic_DNA"/>
</dbReference>
<comment type="caution">
    <text evidence="1">The sequence shown here is derived from an EMBL/GenBank/DDBJ whole genome shotgun (WGS) entry which is preliminary data.</text>
</comment>
<sequence>MYDIGPYHCVSPTLKYTILESIIEPNCTEISKHRISQLTFEGDKDLYTMTLSTSDGFDADVAFNLQQVQNTQLKFNQKFKFEVPEILICWVRIDNDEVSITTTECGEDVVTSQFDKEQFVAVFNFGFTLVLSKLQKLNSNVIRARSSWYGDVHPSAPNGPAFFYKPE</sequence>
<reference evidence="1 2" key="1">
    <citation type="submission" date="2016-08" db="EMBL/GenBank/DDBJ databases">
        <title>Genome sequencing of Vibrio scophthalmi strain FP3289, an isolated from Paralichthys olivaceus.</title>
        <authorList>
            <person name="Han H.-J."/>
        </authorList>
    </citation>
    <scope>NUCLEOTIDE SEQUENCE [LARGE SCALE GENOMIC DNA]</scope>
    <source>
        <strain evidence="1 2">FP3289</strain>
    </source>
</reference>
<name>A0A1E3WIS1_9VIBR</name>
<proteinExistence type="predicted"/>
<dbReference type="OrthoDB" id="9923805at2"/>
<evidence type="ECO:0000313" key="1">
    <source>
        <dbReference type="EMBL" id="ODS09643.1"/>
    </source>
</evidence>